<dbReference type="PANTHER" id="PTHR37984">
    <property type="entry name" value="PROTEIN CBG26694"/>
    <property type="match status" value="1"/>
</dbReference>
<comment type="caution">
    <text evidence="3">The sequence shown here is derived from an EMBL/GenBank/DDBJ whole genome shotgun (WGS) entry which is preliminary data.</text>
</comment>
<protein>
    <submittedName>
        <fullName evidence="3">Uncharacterized protein</fullName>
    </submittedName>
</protein>
<dbReference type="Gene3D" id="3.10.10.10">
    <property type="entry name" value="HIV Type 1 Reverse Transcriptase, subunit A, domain 1"/>
    <property type="match status" value="1"/>
</dbReference>
<feature type="domain" description="Reverse transcriptase/retrotransposon-derived protein RNase H-like" evidence="2">
    <location>
        <begin position="139"/>
        <end position="239"/>
    </location>
</feature>
<evidence type="ECO:0000259" key="2">
    <source>
        <dbReference type="Pfam" id="PF17919"/>
    </source>
</evidence>
<sequence>MSQAYQQLRLDEESKKYTTINTHKGLYQYNRLPFGISSAPGIFQRTLENSLQGIPSVIVRVDDILGGDVTYCGYGINENRIHPVVEKVEAITKAPEPENINQLRSFLGMLNYYHRFLPNMATILEPLHRLLRQGTKWEWGEQQKAAFDYAKELLQSADLLFHFDPTKPLILATDHPSNHGVGAVLSHVFPDGTEKPIPYASRSLNAAEKNYSTIEKEALTTIFGVEKFHKFLYGQSFTIKTDHKPLEGLLGYSATKKGSTTNSTMGPHTSSIRVQDTI</sequence>
<dbReference type="PANTHER" id="PTHR37984:SF13">
    <property type="entry name" value="RIBONUCLEASE H"/>
    <property type="match status" value="1"/>
</dbReference>
<evidence type="ECO:0000313" key="3">
    <source>
        <dbReference type="EMBL" id="CAB3981663.1"/>
    </source>
</evidence>
<evidence type="ECO:0000313" key="4">
    <source>
        <dbReference type="Proteomes" id="UP001152795"/>
    </source>
</evidence>
<dbReference type="Pfam" id="PF17919">
    <property type="entry name" value="RT_RNaseH_2"/>
    <property type="match status" value="1"/>
</dbReference>
<dbReference type="Gene3D" id="3.10.20.370">
    <property type="match status" value="1"/>
</dbReference>
<evidence type="ECO:0000259" key="1">
    <source>
        <dbReference type="Pfam" id="PF00078"/>
    </source>
</evidence>
<feature type="domain" description="Reverse transcriptase" evidence="1">
    <location>
        <begin position="2"/>
        <end position="65"/>
    </location>
</feature>
<name>A0A6S7FW31_PARCT</name>
<dbReference type="Gene3D" id="3.30.70.270">
    <property type="match status" value="2"/>
</dbReference>
<accession>A0A6S7FW31</accession>
<reference evidence="3" key="1">
    <citation type="submission" date="2020-04" db="EMBL/GenBank/DDBJ databases">
        <authorList>
            <person name="Alioto T."/>
            <person name="Alioto T."/>
            <person name="Gomez Garrido J."/>
        </authorList>
    </citation>
    <scope>NUCLEOTIDE SEQUENCE</scope>
    <source>
        <strain evidence="3">A484AB</strain>
    </source>
</reference>
<gene>
    <name evidence="3" type="ORF">PACLA_8A069684</name>
</gene>
<dbReference type="Pfam" id="PF00078">
    <property type="entry name" value="RVT_1"/>
    <property type="match status" value="1"/>
</dbReference>
<dbReference type="SUPFAM" id="SSF56672">
    <property type="entry name" value="DNA/RNA polymerases"/>
    <property type="match status" value="1"/>
</dbReference>
<keyword evidence="4" id="KW-1185">Reference proteome</keyword>
<dbReference type="FunFam" id="3.10.20.370:FF:000001">
    <property type="entry name" value="Retrovirus-related Pol polyprotein from transposon 17.6-like protein"/>
    <property type="match status" value="1"/>
</dbReference>
<dbReference type="AlphaFoldDB" id="A0A6S7FW31"/>
<dbReference type="InterPro" id="IPR050951">
    <property type="entry name" value="Retrovirus_Pol_polyprotein"/>
</dbReference>
<dbReference type="EMBL" id="CACRXK020000415">
    <property type="protein sequence ID" value="CAB3981663.1"/>
    <property type="molecule type" value="Genomic_DNA"/>
</dbReference>
<dbReference type="InterPro" id="IPR041577">
    <property type="entry name" value="RT_RNaseH_2"/>
</dbReference>
<dbReference type="OrthoDB" id="5978043at2759"/>
<dbReference type="InterPro" id="IPR043502">
    <property type="entry name" value="DNA/RNA_pol_sf"/>
</dbReference>
<dbReference type="Proteomes" id="UP001152795">
    <property type="component" value="Unassembled WGS sequence"/>
</dbReference>
<proteinExistence type="predicted"/>
<dbReference type="FunFam" id="3.30.70.270:FF:000026">
    <property type="entry name" value="Transposon Ty3-G Gag-Pol polyprotein"/>
    <property type="match status" value="1"/>
</dbReference>
<dbReference type="InterPro" id="IPR000477">
    <property type="entry name" value="RT_dom"/>
</dbReference>
<organism evidence="3 4">
    <name type="scientific">Paramuricea clavata</name>
    <name type="common">Red gorgonian</name>
    <name type="synonym">Violescent sea-whip</name>
    <dbReference type="NCBI Taxonomy" id="317549"/>
    <lineage>
        <taxon>Eukaryota</taxon>
        <taxon>Metazoa</taxon>
        <taxon>Cnidaria</taxon>
        <taxon>Anthozoa</taxon>
        <taxon>Octocorallia</taxon>
        <taxon>Malacalcyonacea</taxon>
        <taxon>Plexauridae</taxon>
        <taxon>Paramuricea</taxon>
    </lineage>
</organism>
<dbReference type="CDD" id="cd09274">
    <property type="entry name" value="RNase_HI_RT_Ty3"/>
    <property type="match status" value="1"/>
</dbReference>
<dbReference type="InterPro" id="IPR043128">
    <property type="entry name" value="Rev_trsase/Diguanyl_cyclase"/>
</dbReference>